<evidence type="ECO:0000313" key="1">
    <source>
        <dbReference type="EMBL" id="ACD74314.1"/>
    </source>
</evidence>
<dbReference type="AlphaFoldDB" id="A0A0F6AVD2"/>
<reference evidence="1 2" key="1">
    <citation type="journal article" date="2008" name="PLoS ONE">
        <title>Genome sequence of Brucella abortus vaccine strain S19 compared to virulent strains yields candidate virulence genes.</title>
        <authorList>
            <person name="Crasta O.R."/>
            <person name="Folkerts O."/>
            <person name="Fei Z."/>
            <person name="Mane S.P."/>
            <person name="Evans C."/>
            <person name="Martino-Catt S."/>
            <person name="Bricker B."/>
            <person name="Yu G."/>
            <person name="Du L."/>
            <person name="Sobral B.W."/>
        </authorList>
    </citation>
    <scope>NUCLEOTIDE SEQUENCE [LARGE SCALE GENOMIC DNA]</scope>
    <source>
        <strain evidence="1 2">S19</strain>
    </source>
</reference>
<proteinExistence type="predicted"/>
<organism evidence="1 2">
    <name type="scientific">Brucella abortus (strain S19)</name>
    <dbReference type="NCBI Taxonomy" id="430066"/>
    <lineage>
        <taxon>Bacteria</taxon>
        <taxon>Pseudomonadati</taxon>
        <taxon>Pseudomonadota</taxon>
        <taxon>Alphaproteobacteria</taxon>
        <taxon>Hyphomicrobiales</taxon>
        <taxon>Brucellaceae</taxon>
        <taxon>Brucella/Ochrobactrum group</taxon>
        <taxon>Brucella</taxon>
    </lineage>
</organism>
<evidence type="ECO:0000313" key="2">
    <source>
        <dbReference type="Proteomes" id="UP000002565"/>
    </source>
</evidence>
<dbReference type="EMBL" id="CP000888">
    <property type="protein sequence ID" value="ACD74314.1"/>
    <property type="molecule type" value="Genomic_DNA"/>
</dbReference>
<protein>
    <submittedName>
        <fullName evidence="1">Uncharacterized protein</fullName>
    </submittedName>
</protein>
<dbReference type="KEGG" id="bmc:BAbS19_II08210"/>
<dbReference type="Proteomes" id="UP000002565">
    <property type="component" value="Chromosome 2"/>
</dbReference>
<gene>
    <name evidence="1" type="ordered locus">BAbS19_II08210</name>
</gene>
<dbReference type="HOGENOM" id="CLU_2192002_0_0_5"/>
<sequence length="108" mass="11805">MKLNLERRTGTGGTKLTGHILHPEAFEREFGAAKPADKKCQTGKLLADRTPRPWTFTLKAGLLAHGSTLPPAFPAFASGMGRKARRLQLRGQLRHCPPTMGKRTGFPS</sequence>
<accession>A0A0F6AVD2</accession>
<name>A0A0F6AVD2_BRUA1</name>